<dbReference type="AntiFam" id="ANF00050">
    <property type="entry name" value="Translation of CRISPR YPEST repeat 1"/>
</dbReference>
<accession>K6YSU3</accession>
<comment type="caution">
    <text evidence="1">The sequence shown here is derived from an EMBL/GenBank/DDBJ whole genome shotgun (WGS) entry which is preliminary data.</text>
</comment>
<protein>
    <submittedName>
        <fullName evidence="1">Uncharacterized protein</fullName>
    </submittedName>
</protein>
<sequence length="60" mass="6766">MVITGLKNIGKNVKFYLSTCCNLFFCRYSIVHCRTGSLETGDSWHLPDSIVHCRTGSLEI</sequence>
<proteinExistence type="predicted"/>
<dbReference type="EMBL" id="BAEO01000038">
    <property type="protein sequence ID" value="GAC19763.1"/>
    <property type="molecule type" value="Genomic_DNA"/>
</dbReference>
<dbReference type="STRING" id="493475.GARC_2798"/>
<keyword evidence="2" id="KW-1185">Reference proteome</keyword>
<reference evidence="1 2" key="1">
    <citation type="journal article" date="2017" name="Antonie Van Leeuwenhoek">
        <title>Rhizobium rhizosphaerae sp. nov., a novel species isolated from rice rhizosphere.</title>
        <authorList>
            <person name="Zhao J.J."/>
            <person name="Zhang J."/>
            <person name="Zhang R.J."/>
            <person name="Zhang C.W."/>
            <person name="Yin H.Q."/>
            <person name="Zhang X.X."/>
        </authorList>
    </citation>
    <scope>NUCLEOTIDE SEQUENCE [LARGE SCALE GENOMIC DNA]</scope>
    <source>
        <strain evidence="1 2">BSs20135</strain>
    </source>
</reference>
<dbReference type="Proteomes" id="UP000006327">
    <property type="component" value="Unassembled WGS sequence"/>
</dbReference>
<gene>
    <name evidence="1" type="ORF">GARC_2798</name>
</gene>
<organism evidence="1 2">
    <name type="scientific">Paraglaciecola arctica BSs20135</name>
    <dbReference type="NCBI Taxonomy" id="493475"/>
    <lineage>
        <taxon>Bacteria</taxon>
        <taxon>Pseudomonadati</taxon>
        <taxon>Pseudomonadota</taxon>
        <taxon>Gammaproteobacteria</taxon>
        <taxon>Alteromonadales</taxon>
        <taxon>Alteromonadaceae</taxon>
        <taxon>Paraglaciecola</taxon>
    </lineage>
</organism>
<evidence type="ECO:0000313" key="1">
    <source>
        <dbReference type="EMBL" id="GAC19763.1"/>
    </source>
</evidence>
<name>K6YSU3_9ALTE</name>
<dbReference type="AlphaFoldDB" id="K6YSU3"/>
<evidence type="ECO:0000313" key="2">
    <source>
        <dbReference type="Proteomes" id="UP000006327"/>
    </source>
</evidence>